<keyword evidence="5" id="KW-0732">Signal</keyword>
<dbReference type="PANTHER" id="PTHR47435">
    <property type="entry name" value="KELCH REPEAT PROTEIN (AFU_ORTHOLOGUE AFUA_5G12780)"/>
    <property type="match status" value="1"/>
</dbReference>
<feature type="signal peptide" evidence="5">
    <location>
        <begin position="1"/>
        <end position="39"/>
    </location>
</feature>
<dbReference type="InterPro" id="IPR015915">
    <property type="entry name" value="Kelch-typ_b-propeller"/>
</dbReference>
<evidence type="ECO:0008006" key="8">
    <source>
        <dbReference type="Google" id="ProtNLM"/>
    </source>
</evidence>
<dbReference type="AlphaFoldDB" id="A0A2V1D7F2"/>
<feature type="region of interest" description="Disordered" evidence="3">
    <location>
        <begin position="444"/>
        <end position="501"/>
    </location>
</feature>
<evidence type="ECO:0000256" key="1">
    <source>
        <dbReference type="ARBA" id="ARBA00022737"/>
    </source>
</evidence>
<dbReference type="PANTHER" id="PTHR47435:SF4">
    <property type="entry name" value="KELCH REPEAT PROTEIN (AFU_ORTHOLOGUE AFUA_5G12780)"/>
    <property type="match status" value="1"/>
</dbReference>
<keyword evidence="4" id="KW-0812">Transmembrane</keyword>
<evidence type="ECO:0000313" key="7">
    <source>
        <dbReference type="Proteomes" id="UP000244855"/>
    </source>
</evidence>
<gene>
    <name evidence="6" type="ORF">DM02DRAFT_694321</name>
</gene>
<evidence type="ECO:0000313" key="6">
    <source>
        <dbReference type="EMBL" id="PVH94020.1"/>
    </source>
</evidence>
<protein>
    <recommendedName>
        <fullName evidence="8">Kelch repeat protein</fullName>
    </recommendedName>
</protein>
<keyword evidence="4" id="KW-1133">Transmembrane helix</keyword>
<proteinExistence type="predicted"/>
<sequence>MNVLAEHRVRSTSTECPQLWLSILKKALLALFAVHSVTAKNPRDNFCRRFAHQTTVIDDKLYIDGGWVNFDGFAQDHLNSSNTWLAYHDLNKTVNRGGELWPDLNISLNKNDSIPTVHGGVLWGDDVNKRFYLYGGEWNLGYSQEPYHILSYDILYDKWDDFGTPNLKPPPNIASYGAGVGVSQTGMGYYYGGWISNASMSGWTQPRKMSSSFYTYAYDTNTFTQAAVPDKSPRAEGAMVWIPVGDYLGIIVYMGGMVMPYGNDTVAPQPLDEIFVFDAAGNSWSKQKATGQIPQNRRQFCIDVAWAPDKSSFNIYLWGGLSMPPPVVNTTSFADVYILTLPSFTWVKVYPDHHGNATLPPEYGHYSSSCNMIKSMSQFYVIGGTYSDTDACDLAYIPWAQHNLWTGTLNNAGDNDTYWALYNPNVTSNVVPIDVYSVVGGNKEGGATLKSPKDGFDVGNRPLMDQLGKRPSFPQRTPTREITVPTPTPSKTDTPQDPSDPALSTGAIVGIAIGSVVGLTLVAFVCFSIRRKIVRRREARRQSQVTQVSYSGYSGYSGSTAGAMSTILSRHASMGRWTMRSGPESPPPPCELPTQPDRDMAVISELPQDRMYHGEREYEGMDTKEDAVHPDGVPSP</sequence>
<keyword evidence="7" id="KW-1185">Reference proteome</keyword>
<dbReference type="STRING" id="97972.A0A2V1D7F2"/>
<feature type="region of interest" description="Disordered" evidence="3">
    <location>
        <begin position="577"/>
        <end position="636"/>
    </location>
</feature>
<accession>A0A2V1D7F2</accession>
<dbReference type="Gene3D" id="2.120.10.80">
    <property type="entry name" value="Kelch-type beta propeller"/>
    <property type="match status" value="1"/>
</dbReference>
<dbReference type="EMBL" id="KZ805555">
    <property type="protein sequence ID" value="PVH94020.1"/>
    <property type="molecule type" value="Genomic_DNA"/>
</dbReference>
<evidence type="ECO:0000256" key="5">
    <source>
        <dbReference type="SAM" id="SignalP"/>
    </source>
</evidence>
<feature type="compositionally biased region" description="Basic and acidic residues" evidence="3">
    <location>
        <begin position="607"/>
        <end position="629"/>
    </location>
</feature>
<dbReference type="GO" id="GO:0019760">
    <property type="term" value="P:glucosinolate metabolic process"/>
    <property type="evidence" value="ECO:0007669"/>
    <property type="project" value="UniProtKB-ARBA"/>
</dbReference>
<name>A0A2V1D7F2_9PLEO</name>
<evidence type="ECO:0000256" key="2">
    <source>
        <dbReference type="ARBA" id="ARBA00023004"/>
    </source>
</evidence>
<feature type="transmembrane region" description="Helical" evidence="4">
    <location>
        <begin position="502"/>
        <end position="527"/>
    </location>
</feature>
<dbReference type="SUPFAM" id="SSF50965">
    <property type="entry name" value="Galactose oxidase, central domain"/>
    <property type="match status" value="1"/>
</dbReference>
<organism evidence="6 7">
    <name type="scientific">Periconia macrospinosa</name>
    <dbReference type="NCBI Taxonomy" id="97972"/>
    <lineage>
        <taxon>Eukaryota</taxon>
        <taxon>Fungi</taxon>
        <taxon>Dikarya</taxon>
        <taxon>Ascomycota</taxon>
        <taxon>Pezizomycotina</taxon>
        <taxon>Dothideomycetes</taxon>
        <taxon>Pleosporomycetidae</taxon>
        <taxon>Pleosporales</taxon>
        <taxon>Massarineae</taxon>
        <taxon>Periconiaceae</taxon>
        <taxon>Periconia</taxon>
    </lineage>
</organism>
<dbReference type="OrthoDB" id="10251809at2759"/>
<keyword evidence="2" id="KW-0408">Iron</keyword>
<dbReference type="Proteomes" id="UP000244855">
    <property type="component" value="Unassembled WGS sequence"/>
</dbReference>
<feature type="chain" id="PRO_5015949647" description="Kelch repeat protein" evidence="5">
    <location>
        <begin position="40"/>
        <end position="636"/>
    </location>
</feature>
<dbReference type="InterPro" id="IPR011043">
    <property type="entry name" value="Gal_Oxase/kelch_b-propeller"/>
</dbReference>
<keyword evidence="4" id="KW-0472">Membrane</keyword>
<reference evidence="6 7" key="1">
    <citation type="journal article" date="2018" name="Sci. Rep.">
        <title>Comparative genomics provides insights into the lifestyle and reveals functional heterogeneity of dark septate endophytic fungi.</title>
        <authorList>
            <person name="Knapp D.G."/>
            <person name="Nemeth J.B."/>
            <person name="Barry K."/>
            <person name="Hainaut M."/>
            <person name="Henrissat B."/>
            <person name="Johnson J."/>
            <person name="Kuo A."/>
            <person name="Lim J.H.P."/>
            <person name="Lipzen A."/>
            <person name="Nolan M."/>
            <person name="Ohm R.A."/>
            <person name="Tamas L."/>
            <person name="Grigoriev I.V."/>
            <person name="Spatafora J.W."/>
            <person name="Nagy L.G."/>
            <person name="Kovacs G.M."/>
        </authorList>
    </citation>
    <scope>NUCLEOTIDE SEQUENCE [LARGE SCALE GENOMIC DNA]</scope>
    <source>
        <strain evidence="6 7">DSE2036</strain>
    </source>
</reference>
<keyword evidence="1" id="KW-0677">Repeat</keyword>
<evidence type="ECO:0000256" key="4">
    <source>
        <dbReference type="SAM" id="Phobius"/>
    </source>
</evidence>
<evidence type="ECO:0000256" key="3">
    <source>
        <dbReference type="SAM" id="MobiDB-lite"/>
    </source>
</evidence>